<dbReference type="OrthoDB" id="619917at2"/>
<evidence type="ECO:0000256" key="2">
    <source>
        <dbReference type="SAM" id="Phobius"/>
    </source>
</evidence>
<dbReference type="RefSeq" id="WP_133472952.1">
    <property type="nucleotide sequence ID" value="NZ_SNWP01000010.1"/>
</dbReference>
<comment type="caution">
    <text evidence="4">The sequence shown here is derived from an EMBL/GenBank/DDBJ whole genome shotgun (WGS) entry which is preliminary data.</text>
</comment>
<evidence type="ECO:0000313" key="5">
    <source>
        <dbReference type="Proteomes" id="UP000295741"/>
    </source>
</evidence>
<feature type="compositionally biased region" description="Polar residues" evidence="1">
    <location>
        <begin position="183"/>
        <end position="196"/>
    </location>
</feature>
<feature type="domain" description="Outer membrane protein beta-barrel" evidence="3">
    <location>
        <begin position="323"/>
        <end position="505"/>
    </location>
</feature>
<name>A0A4R6J2K4_9BACT</name>
<feature type="transmembrane region" description="Helical" evidence="2">
    <location>
        <begin position="49"/>
        <end position="69"/>
    </location>
</feature>
<evidence type="ECO:0000256" key="1">
    <source>
        <dbReference type="SAM" id="MobiDB-lite"/>
    </source>
</evidence>
<dbReference type="EMBL" id="SNWP01000010">
    <property type="protein sequence ID" value="TDO28405.1"/>
    <property type="molecule type" value="Genomic_DNA"/>
</dbReference>
<reference evidence="4 5" key="1">
    <citation type="submission" date="2019-03" db="EMBL/GenBank/DDBJ databases">
        <title>Genomic Encyclopedia of Archaeal and Bacterial Type Strains, Phase II (KMG-II): from individual species to whole genera.</title>
        <authorList>
            <person name="Goeker M."/>
        </authorList>
    </citation>
    <scope>NUCLEOTIDE SEQUENCE [LARGE SCALE GENOMIC DNA]</scope>
    <source>
        <strain evidence="4 5">DSM 28323</strain>
    </source>
</reference>
<dbReference type="Pfam" id="PF13568">
    <property type="entry name" value="OMP_b-brl_2"/>
    <property type="match status" value="1"/>
</dbReference>
<protein>
    <submittedName>
        <fullName evidence="4">Outer membrane protein with beta-barrel domain</fullName>
    </submittedName>
</protein>
<keyword evidence="2" id="KW-1133">Transmembrane helix</keyword>
<keyword evidence="2" id="KW-0812">Transmembrane</keyword>
<dbReference type="AlphaFoldDB" id="A0A4R6J2K4"/>
<accession>A0A4R6J2K4</accession>
<feature type="compositionally biased region" description="Polar residues" evidence="1">
    <location>
        <begin position="147"/>
        <end position="160"/>
    </location>
</feature>
<feature type="compositionally biased region" description="Basic and acidic residues" evidence="1">
    <location>
        <begin position="198"/>
        <end position="208"/>
    </location>
</feature>
<gene>
    <name evidence="4" type="ORF">BC659_0470</name>
</gene>
<feature type="region of interest" description="Disordered" evidence="1">
    <location>
        <begin position="79"/>
        <end position="100"/>
    </location>
</feature>
<organism evidence="4 5">
    <name type="scientific">Sediminibacterium goheungense</name>
    <dbReference type="NCBI Taxonomy" id="1086393"/>
    <lineage>
        <taxon>Bacteria</taxon>
        <taxon>Pseudomonadati</taxon>
        <taxon>Bacteroidota</taxon>
        <taxon>Chitinophagia</taxon>
        <taxon>Chitinophagales</taxon>
        <taxon>Chitinophagaceae</taxon>
        <taxon>Sediminibacterium</taxon>
    </lineage>
</organism>
<evidence type="ECO:0000313" key="4">
    <source>
        <dbReference type="EMBL" id="TDO28405.1"/>
    </source>
</evidence>
<keyword evidence="5" id="KW-1185">Reference proteome</keyword>
<sequence length="532" mass="59064">MTDNQFDNFVRAKLHDHSAPVPAGLWDKVNPAKDDDDRKGIIIPRKFRWGLPLLALLILAGSVTGYFILRDDTEGNTFSKQNSVAQTESEPSDQPLRTEQKTVTEPLQNNVSGNAQQEHTIADHNTTTHKEEKDNNTYSPSTNNPTKASTSSKEISNKNSHAMPDEDIRNTNKVSADELGNISVRNSNRKNITPGSFESDRISNKKDNSTPLNLLTASAKTIKNEMAKTAATENEEAIIYPVTLSGNFEPGNTLSPDKANFGLSGLMQRAHVNAAYAKKFRNIIVCPPYKIRNNDWFADVYVSPDIAFKSVENRSATAQYLAKKDSSESMRLGYSAGIRLVKPITDNFLIRTGVQYTQINEKFTYRTEDEVKTITVISVRTIIRGPGDTLRVTDTSTVQQVGYKTNSIKNRYRSFDIPVTVGYQFGNDNLKFGINAGVIFNISSWYQGVILDSSLSAVPISKGTNQVYKNNIGLGLYGGISVLKKIGDNTQLFFEPYFRYNLSGITSGQASYQQKFSLGGLSIGLRYNLNRQ</sequence>
<proteinExistence type="predicted"/>
<feature type="compositionally biased region" description="Basic and acidic residues" evidence="1">
    <location>
        <begin position="124"/>
        <end position="135"/>
    </location>
</feature>
<dbReference type="InterPro" id="IPR025665">
    <property type="entry name" value="Beta-barrel_OMP_2"/>
</dbReference>
<dbReference type="Proteomes" id="UP000295741">
    <property type="component" value="Unassembled WGS sequence"/>
</dbReference>
<feature type="compositionally biased region" description="Low complexity" evidence="1">
    <location>
        <begin position="136"/>
        <end position="146"/>
    </location>
</feature>
<evidence type="ECO:0000259" key="3">
    <source>
        <dbReference type="Pfam" id="PF13568"/>
    </source>
</evidence>
<keyword evidence="2" id="KW-0472">Membrane</keyword>
<feature type="compositionally biased region" description="Polar residues" evidence="1">
    <location>
        <begin position="79"/>
        <end position="89"/>
    </location>
</feature>
<feature type="region of interest" description="Disordered" evidence="1">
    <location>
        <begin position="124"/>
        <end position="210"/>
    </location>
</feature>